<organism evidence="2 3">
    <name type="scientific">Paxillus involutus ATCC 200175</name>
    <dbReference type="NCBI Taxonomy" id="664439"/>
    <lineage>
        <taxon>Eukaryota</taxon>
        <taxon>Fungi</taxon>
        <taxon>Dikarya</taxon>
        <taxon>Basidiomycota</taxon>
        <taxon>Agaricomycotina</taxon>
        <taxon>Agaricomycetes</taxon>
        <taxon>Agaricomycetidae</taxon>
        <taxon>Boletales</taxon>
        <taxon>Paxilineae</taxon>
        <taxon>Paxillaceae</taxon>
        <taxon>Paxillus</taxon>
    </lineage>
</organism>
<reference evidence="3" key="2">
    <citation type="submission" date="2015-01" db="EMBL/GenBank/DDBJ databases">
        <title>Evolutionary Origins and Diversification of the Mycorrhizal Mutualists.</title>
        <authorList>
            <consortium name="DOE Joint Genome Institute"/>
            <consortium name="Mycorrhizal Genomics Consortium"/>
            <person name="Kohler A."/>
            <person name="Kuo A."/>
            <person name="Nagy L.G."/>
            <person name="Floudas D."/>
            <person name="Copeland A."/>
            <person name="Barry K.W."/>
            <person name="Cichocki N."/>
            <person name="Veneault-Fourrey C."/>
            <person name="LaButti K."/>
            <person name="Lindquist E.A."/>
            <person name="Lipzen A."/>
            <person name="Lundell T."/>
            <person name="Morin E."/>
            <person name="Murat C."/>
            <person name="Riley R."/>
            <person name="Ohm R."/>
            <person name="Sun H."/>
            <person name="Tunlid A."/>
            <person name="Henrissat B."/>
            <person name="Grigoriev I.V."/>
            <person name="Hibbett D.S."/>
            <person name="Martin F."/>
        </authorList>
    </citation>
    <scope>NUCLEOTIDE SEQUENCE [LARGE SCALE GENOMIC DNA]</scope>
    <source>
        <strain evidence="3">ATCC 200175</strain>
    </source>
</reference>
<evidence type="ECO:0000256" key="1">
    <source>
        <dbReference type="SAM" id="SignalP"/>
    </source>
</evidence>
<dbReference type="EMBL" id="KN819335">
    <property type="protein sequence ID" value="KIJ15774.1"/>
    <property type="molecule type" value="Genomic_DNA"/>
</dbReference>
<gene>
    <name evidence="2" type="ORF">PAXINDRAFT_168794</name>
</gene>
<protein>
    <submittedName>
        <fullName evidence="2">Uncharacterized protein</fullName>
    </submittedName>
</protein>
<feature type="signal peptide" evidence="1">
    <location>
        <begin position="1"/>
        <end position="20"/>
    </location>
</feature>
<name>A0A0C9T037_PAXIN</name>
<sequence>MCSLTCRLLTRLISLGLVGTRRSTSHLAGVGRASIVTRSHVTKLYQKAILVGWRDSEGRPAHAQ</sequence>
<reference evidence="2 3" key="1">
    <citation type="submission" date="2014-06" db="EMBL/GenBank/DDBJ databases">
        <authorList>
            <consortium name="DOE Joint Genome Institute"/>
            <person name="Kuo A."/>
            <person name="Kohler A."/>
            <person name="Nagy L.G."/>
            <person name="Floudas D."/>
            <person name="Copeland A."/>
            <person name="Barry K.W."/>
            <person name="Cichocki N."/>
            <person name="Veneault-Fourrey C."/>
            <person name="LaButti K."/>
            <person name="Lindquist E.A."/>
            <person name="Lipzen A."/>
            <person name="Lundell T."/>
            <person name="Morin E."/>
            <person name="Murat C."/>
            <person name="Sun H."/>
            <person name="Tunlid A."/>
            <person name="Henrissat B."/>
            <person name="Grigoriev I.V."/>
            <person name="Hibbett D.S."/>
            <person name="Martin F."/>
            <person name="Nordberg H.P."/>
            <person name="Cantor M.N."/>
            <person name="Hua S.X."/>
        </authorList>
    </citation>
    <scope>NUCLEOTIDE SEQUENCE [LARGE SCALE GENOMIC DNA]</scope>
    <source>
        <strain evidence="2 3">ATCC 200175</strain>
    </source>
</reference>
<dbReference type="Proteomes" id="UP000053647">
    <property type="component" value="Unassembled WGS sequence"/>
</dbReference>
<proteinExistence type="predicted"/>
<feature type="chain" id="PRO_5002203378" evidence="1">
    <location>
        <begin position="21"/>
        <end position="64"/>
    </location>
</feature>
<evidence type="ECO:0000313" key="2">
    <source>
        <dbReference type="EMBL" id="KIJ15774.1"/>
    </source>
</evidence>
<accession>A0A0C9T037</accession>
<evidence type="ECO:0000313" key="3">
    <source>
        <dbReference type="Proteomes" id="UP000053647"/>
    </source>
</evidence>
<dbReference type="AlphaFoldDB" id="A0A0C9T037"/>
<keyword evidence="3" id="KW-1185">Reference proteome</keyword>
<keyword evidence="1" id="KW-0732">Signal</keyword>
<dbReference type="HOGENOM" id="CLU_2868291_0_0_1"/>